<keyword evidence="3" id="KW-1185">Reference proteome</keyword>
<feature type="region of interest" description="Disordered" evidence="1">
    <location>
        <begin position="276"/>
        <end position="332"/>
    </location>
</feature>
<evidence type="ECO:0000313" key="2">
    <source>
        <dbReference type="EMBL" id="KAJ7689789.1"/>
    </source>
</evidence>
<evidence type="ECO:0000313" key="3">
    <source>
        <dbReference type="Proteomes" id="UP001221757"/>
    </source>
</evidence>
<feature type="compositionally biased region" description="Polar residues" evidence="1">
    <location>
        <begin position="278"/>
        <end position="289"/>
    </location>
</feature>
<evidence type="ECO:0000256" key="1">
    <source>
        <dbReference type="SAM" id="MobiDB-lite"/>
    </source>
</evidence>
<feature type="compositionally biased region" description="Polar residues" evidence="1">
    <location>
        <begin position="321"/>
        <end position="332"/>
    </location>
</feature>
<dbReference type="Proteomes" id="UP001221757">
    <property type="component" value="Unassembled WGS sequence"/>
</dbReference>
<organism evidence="2 3">
    <name type="scientific">Mycena rosella</name>
    <name type="common">Pink bonnet</name>
    <name type="synonym">Agaricus rosellus</name>
    <dbReference type="NCBI Taxonomy" id="1033263"/>
    <lineage>
        <taxon>Eukaryota</taxon>
        <taxon>Fungi</taxon>
        <taxon>Dikarya</taxon>
        <taxon>Basidiomycota</taxon>
        <taxon>Agaricomycotina</taxon>
        <taxon>Agaricomycetes</taxon>
        <taxon>Agaricomycetidae</taxon>
        <taxon>Agaricales</taxon>
        <taxon>Marasmiineae</taxon>
        <taxon>Mycenaceae</taxon>
        <taxon>Mycena</taxon>
    </lineage>
</organism>
<comment type="caution">
    <text evidence="2">The sequence shown here is derived from an EMBL/GenBank/DDBJ whole genome shotgun (WGS) entry which is preliminary data.</text>
</comment>
<sequence>MFLSNSPFTDRLDTNYVLPDGEMDQLRLNFCDSPIAECILPRRALVTAHHRGVSAKKVWGCAESSMLSCPSSSVSRCHRSMAQCFRNCDNGRCASTPPLSTRGEYIYVVGTNSNRFKLKGGNWHGASGFLGHCQPAVQGPHAALYDAIIKALTDRSTEMSGGTNSRMSTPGSVTGCLWSTATRGMFSCGNHHDQTVSGNDLAPPAPTSTFQPLEAWLPCQDNLSAHCLHLETLLDSALATLALIRDTATPTAPATLSPHTKDVLWALFWHTLEHTDRTTPSLNSPTQAPQHPPSTKPTTYAAACTATDRPGLPEPIPVSPSPTASALESSPQLATRPDMIFRFDLQPPELLRTCPHPSVMFDALPPVLAGS</sequence>
<dbReference type="AlphaFoldDB" id="A0AAD7GDV4"/>
<proteinExistence type="predicted"/>
<dbReference type="EMBL" id="JARKIE010000069">
    <property type="protein sequence ID" value="KAJ7689789.1"/>
    <property type="molecule type" value="Genomic_DNA"/>
</dbReference>
<accession>A0AAD7GDV4</accession>
<protein>
    <submittedName>
        <fullName evidence="2">Uncharacterized protein</fullName>
    </submittedName>
</protein>
<reference evidence="2" key="1">
    <citation type="submission" date="2023-03" db="EMBL/GenBank/DDBJ databases">
        <title>Massive genome expansion in bonnet fungi (Mycena s.s.) driven by repeated elements and novel gene families across ecological guilds.</title>
        <authorList>
            <consortium name="Lawrence Berkeley National Laboratory"/>
            <person name="Harder C.B."/>
            <person name="Miyauchi S."/>
            <person name="Viragh M."/>
            <person name="Kuo A."/>
            <person name="Thoen E."/>
            <person name="Andreopoulos B."/>
            <person name="Lu D."/>
            <person name="Skrede I."/>
            <person name="Drula E."/>
            <person name="Henrissat B."/>
            <person name="Morin E."/>
            <person name="Kohler A."/>
            <person name="Barry K."/>
            <person name="LaButti K."/>
            <person name="Morin E."/>
            <person name="Salamov A."/>
            <person name="Lipzen A."/>
            <person name="Mereny Z."/>
            <person name="Hegedus B."/>
            <person name="Baldrian P."/>
            <person name="Stursova M."/>
            <person name="Weitz H."/>
            <person name="Taylor A."/>
            <person name="Grigoriev I.V."/>
            <person name="Nagy L.G."/>
            <person name="Martin F."/>
            <person name="Kauserud H."/>
        </authorList>
    </citation>
    <scope>NUCLEOTIDE SEQUENCE</scope>
    <source>
        <strain evidence="2">CBHHK067</strain>
    </source>
</reference>
<gene>
    <name evidence="2" type="ORF">B0H17DRAFT_1134731</name>
</gene>
<name>A0AAD7GDV4_MYCRO</name>